<dbReference type="STRING" id="1526571.AT746_11345"/>
<evidence type="ECO:0000313" key="3">
    <source>
        <dbReference type="Proteomes" id="UP000068447"/>
    </source>
</evidence>
<feature type="transmembrane region" description="Helical" evidence="1">
    <location>
        <begin position="68"/>
        <end position="88"/>
    </location>
</feature>
<dbReference type="RefSeq" id="WP_062484164.1">
    <property type="nucleotide sequence ID" value="NZ_CP013650.1"/>
</dbReference>
<evidence type="ECO:0000256" key="1">
    <source>
        <dbReference type="SAM" id="Phobius"/>
    </source>
</evidence>
<dbReference type="EMBL" id="CP013650">
    <property type="protein sequence ID" value="ALT00428.1"/>
    <property type="molecule type" value="Genomic_DNA"/>
</dbReference>
<keyword evidence="1" id="KW-0472">Membrane</keyword>
<protein>
    <recommendedName>
        <fullName evidence="4">DUF599 domain-containing protein</fullName>
    </recommendedName>
</protein>
<dbReference type="Pfam" id="PF04654">
    <property type="entry name" value="DUF599"/>
    <property type="match status" value="1"/>
</dbReference>
<evidence type="ECO:0000313" key="2">
    <source>
        <dbReference type="EMBL" id="ALT00428.1"/>
    </source>
</evidence>
<dbReference type="KEGG" id="lal:AT746_11345"/>
<dbReference type="OrthoDB" id="8524743at2"/>
<dbReference type="PANTHER" id="PTHR31168">
    <property type="entry name" value="OS02G0292800 PROTEIN"/>
    <property type="match status" value="1"/>
</dbReference>
<proteinExistence type="predicted"/>
<gene>
    <name evidence="2" type="ORF">AT746_11345</name>
</gene>
<keyword evidence="1" id="KW-0812">Transmembrane</keyword>
<dbReference type="PANTHER" id="PTHR31168:SF1">
    <property type="entry name" value="DUF599 FAMILY PROTEIN"/>
    <property type="match status" value="1"/>
</dbReference>
<feature type="transmembrane region" description="Helical" evidence="1">
    <location>
        <begin position="6"/>
        <end position="23"/>
    </location>
</feature>
<feature type="transmembrane region" description="Helical" evidence="1">
    <location>
        <begin position="108"/>
        <end position="126"/>
    </location>
</feature>
<name>A0A0U2QRH1_9ALTE</name>
<dbReference type="Proteomes" id="UP000068447">
    <property type="component" value="Chromosome"/>
</dbReference>
<reference evidence="2 3" key="1">
    <citation type="submission" date="2015-12" db="EMBL/GenBank/DDBJ databases">
        <title>Complete genome of Lacimicrobium alkaliphilum KCTC 32984.</title>
        <authorList>
            <person name="Kim S.-G."/>
            <person name="Lee Y.-J."/>
        </authorList>
    </citation>
    <scope>NUCLEOTIDE SEQUENCE [LARGE SCALE GENOMIC DNA]</scope>
    <source>
        <strain evidence="2 3">YelD216</strain>
    </source>
</reference>
<organism evidence="2 3">
    <name type="scientific">Lacimicrobium alkaliphilum</name>
    <dbReference type="NCBI Taxonomy" id="1526571"/>
    <lineage>
        <taxon>Bacteria</taxon>
        <taxon>Pseudomonadati</taxon>
        <taxon>Pseudomonadota</taxon>
        <taxon>Gammaproteobacteria</taxon>
        <taxon>Alteromonadales</taxon>
        <taxon>Alteromonadaceae</taxon>
        <taxon>Lacimicrobium</taxon>
    </lineage>
</organism>
<keyword evidence="3" id="KW-1185">Reference proteome</keyword>
<sequence length="223" mass="25427">MTILDFLALGWFLIIWSGYTLFAKKQAKHRHCLAAELRAKRNQWMTQMLLRENRVADVSIISTLERNITFFASSSLLILAGLLTAMASVDKLSTMLQQLALSTPNTNLQIQLKLLLLISIFVFAFFQFTWSLRQYGFAGVLVGAAPDGRKLSEEEVQSYANRSAKVIDQAGHSFNYGLRSIYFSLSTLTWFVDPRLFMLACVVTMLILYLREFHSRVLKALKE</sequence>
<keyword evidence="1" id="KW-1133">Transmembrane helix</keyword>
<dbReference type="AlphaFoldDB" id="A0A0U2QRH1"/>
<feature type="transmembrane region" description="Helical" evidence="1">
    <location>
        <begin position="188"/>
        <end position="210"/>
    </location>
</feature>
<evidence type="ECO:0008006" key="4">
    <source>
        <dbReference type="Google" id="ProtNLM"/>
    </source>
</evidence>
<accession>A0A0U2QRH1</accession>
<dbReference type="InterPro" id="IPR006747">
    <property type="entry name" value="DUF599"/>
</dbReference>